<evidence type="ECO:0000256" key="3">
    <source>
        <dbReference type="PROSITE-ProRule" id="PRU00023"/>
    </source>
</evidence>
<dbReference type="Gene3D" id="1.25.40.20">
    <property type="entry name" value="Ankyrin repeat-containing domain"/>
    <property type="match status" value="2"/>
</dbReference>
<dbReference type="PANTHER" id="PTHR24198:SF165">
    <property type="entry name" value="ANKYRIN REPEAT-CONTAINING PROTEIN-RELATED"/>
    <property type="match status" value="1"/>
</dbReference>
<dbReference type="PROSITE" id="PS50088">
    <property type="entry name" value="ANK_REPEAT"/>
    <property type="match status" value="2"/>
</dbReference>
<sequence length="165" mass="18721">MVDHDEAMNSIINGDLRHLQFLADRHNDFPHGQDSFIQRHWITNAVDCGTFEVVQWMLAQNVSLSFRDEEGYTPLHAAIERKNSDKHRVLELLCLAGADVNAHGINDWTPLHMAAARNDIEALKILLAHRADASIRTRIDSYATPLEEAKILGSKDAVKLLEQYR</sequence>
<dbReference type="PANTHER" id="PTHR24198">
    <property type="entry name" value="ANKYRIN REPEAT AND PROTEIN KINASE DOMAIN-CONTAINING PROTEIN"/>
    <property type="match status" value="1"/>
</dbReference>
<evidence type="ECO:0000256" key="2">
    <source>
        <dbReference type="ARBA" id="ARBA00023043"/>
    </source>
</evidence>
<organism evidence="4 5">
    <name type="scientific">Trichocoleus desertorum GB2-A4</name>
    <dbReference type="NCBI Taxonomy" id="2933944"/>
    <lineage>
        <taxon>Bacteria</taxon>
        <taxon>Bacillati</taxon>
        <taxon>Cyanobacteriota</taxon>
        <taxon>Cyanophyceae</taxon>
        <taxon>Leptolyngbyales</taxon>
        <taxon>Trichocoleusaceae</taxon>
        <taxon>Trichocoleus</taxon>
    </lineage>
</organism>
<reference evidence="4 5" key="1">
    <citation type="submission" date="2022-04" db="EMBL/GenBank/DDBJ databases">
        <title>Positive selection, recombination, and allopatry shape intraspecific diversity of widespread and dominant cyanobacteria.</title>
        <authorList>
            <person name="Wei J."/>
            <person name="Shu W."/>
            <person name="Hu C."/>
        </authorList>
    </citation>
    <scope>NUCLEOTIDE SEQUENCE [LARGE SCALE GENOMIC DNA]</scope>
    <source>
        <strain evidence="4 5">GB2-A4</strain>
    </source>
</reference>
<keyword evidence="1" id="KW-0677">Repeat</keyword>
<keyword evidence="2 3" id="KW-0040">ANK repeat</keyword>
<dbReference type="InterPro" id="IPR002110">
    <property type="entry name" value="Ankyrin_rpt"/>
</dbReference>
<dbReference type="SUPFAM" id="SSF48403">
    <property type="entry name" value="Ankyrin repeat"/>
    <property type="match status" value="1"/>
</dbReference>
<dbReference type="EMBL" id="JAMPKM010000072">
    <property type="protein sequence ID" value="MEP0821116.1"/>
    <property type="molecule type" value="Genomic_DNA"/>
</dbReference>
<feature type="repeat" description="ANK" evidence="3">
    <location>
        <begin position="106"/>
        <end position="138"/>
    </location>
</feature>
<dbReference type="InterPro" id="IPR036770">
    <property type="entry name" value="Ankyrin_rpt-contain_sf"/>
</dbReference>
<dbReference type="PROSITE" id="PS50297">
    <property type="entry name" value="ANK_REP_REGION"/>
    <property type="match status" value="2"/>
</dbReference>
<keyword evidence="5" id="KW-1185">Reference proteome</keyword>
<comment type="caution">
    <text evidence="4">The sequence shown here is derived from an EMBL/GenBank/DDBJ whole genome shotgun (WGS) entry which is preliminary data.</text>
</comment>
<dbReference type="Proteomes" id="UP001464891">
    <property type="component" value="Unassembled WGS sequence"/>
</dbReference>
<evidence type="ECO:0000313" key="5">
    <source>
        <dbReference type="Proteomes" id="UP001464891"/>
    </source>
</evidence>
<dbReference type="SMART" id="SM00248">
    <property type="entry name" value="ANK"/>
    <property type="match status" value="2"/>
</dbReference>
<dbReference type="Pfam" id="PF12796">
    <property type="entry name" value="Ank_2"/>
    <property type="match status" value="1"/>
</dbReference>
<feature type="repeat" description="ANK" evidence="3">
    <location>
        <begin position="70"/>
        <end position="105"/>
    </location>
</feature>
<evidence type="ECO:0000256" key="1">
    <source>
        <dbReference type="ARBA" id="ARBA00022737"/>
    </source>
</evidence>
<accession>A0ABV0JH55</accession>
<evidence type="ECO:0000313" key="4">
    <source>
        <dbReference type="EMBL" id="MEP0821116.1"/>
    </source>
</evidence>
<proteinExistence type="predicted"/>
<name>A0ABV0JH55_9CYAN</name>
<protein>
    <submittedName>
        <fullName evidence="4">Ankyrin repeat domain-containing protein</fullName>
    </submittedName>
</protein>
<gene>
    <name evidence="4" type="ORF">NC998_29160</name>
</gene>